<gene>
    <name evidence="3" type="ORF">QBC36DRAFT_372092</name>
</gene>
<dbReference type="EMBL" id="MU866171">
    <property type="protein sequence ID" value="KAK4177228.1"/>
    <property type="molecule type" value="Genomic_DNA"/>
</dbReference>
<evidence type="ECO:0000256" key="2">
    <source>
        <dbReference type="SAM" id="Phobius"/>
    </source>
</evidence>
<feature type="compositionally biased region" description="Basic and acidic residues" evidence="1">
    <location>
        <begin position="482"/>
        <end position="493"/>
    </location>
</feature>
<evidence type="ECO:0000256" key="1">
    <source>
        <dbReference type="SAM" id="MobiDB-lite"/>
    </source>
</evidence>
<comment type="caution">
    <text evidence="3">The sequence shown here is derived from an EMBL/GenBank/DDBJ whole genome shotgun (WGS) entry which is preliminary data.</text>
</comment>
<protein>
    <submittedName>
        <fullName evidence="3">Uncharacterized protein</fullName>
    </submittedName>
</protein>
<name>A0AAN6W8B9_9PEZI</name>
<feature type="transmembrane region" description="Helical" evidence="2">
    <location>
        <begin position="335"/>
        <end position="361"/>
    </location>
</feature>
<feature type="region of interest" description="Disordered" evidence="1">
    <location>
        <begin position="116"/>
        <end position="160"/>
    </location>
</feature>
<reference evidence="3" key="2">
    <citation type="submission" date="2023-05" db="EMBL/GenBank/DDBJ databases">
        <authorList>
            <consortium name="Lawrence Berkeley National Laboratory"/>
            <person name="Steindorff A."/>
            <person name="Hensen N."/>
            <person name="Bonometti L."/>
            <person name="Westerberg I."/>
            <person name="Brannstrom I.O."/>
            <person name="Guillou S."/>
            <person name="Cros-Aarteil S."/>
            <person name="Calhoun S."/>
            <person name="Haridas S."/>
            <person name="Kuo A."/>
            <person name="Mondo S."/>
            <person name="Pangilinan J."/>
            <person name="Riley R."/>
            <person name="Labutti K."/>
            <person name="Andreopoulos B."/>
            <person name="Lipzen A."/>
            <person name="Chen C."/>
            <person name="Yanf M."/>
            <person name="Daum C."/>
            <person name="Ng V."/>
            <person name="Clum A."/>
            <person name="Ohm R."/>
            <person name="Martin F."/>
            <person name="Silar P."/>
            <person name="Natvig D."/>
            <person name="Lalanne C."/>
            <person name="Gautier V."/>
            <person name="Ament-Velasquez S.L."/>
            <person name="Kruys A."/>
            <person name="Hutchinson M.I."/>
            <person name="Powell A.J."/>
            <person name="Barry K."/>
            <person name="Miller A.N."/>
            <person name="Grigoriev I.V."/>
            <person name="Debuchy R."/>
            <person name="Gladieux P."/>
            <person name="Thoren M.H."/>
            <person name="Johannesson H."/>
        </authorList>
    </citation>
    <scope>NUCLEOTIDE SEQUENCE</scope>
    <source>
        <strain evidence="3">CBS 892.96</strain>
    </source>
</reference>
<feature type="compositionally biased region" description="Basic and acidic residues" evidence="1">
    <location>
        <begin position="256"/>
        <end position="270"/>
    </location>
</feature>
<dbReference type="AlphaFoldDB" id="A0AAN6W8B9"/>
<sequence length="493" mass="53648">MTYQEPEHNGSGRAEQIEMTNMNLETSDTHPGHVIPPNNPFTNSLYVNCLDVSFTSHRPKWISASDHEKALQPRASHQRRQNRSITTSSFSAIHHNDNHASNGHESLNIHIQGRDERTCGQDQTGQTLTQLDGDDSSSALNIDGGNDDENDDIKNDNDENNGADIIGMAIVGGHTTRTITVTSHIQAPRNAAGANSRVPNPFEQYLANRSQATRPAAPARGDALRSLARDGNPGPSRRTAACPASDGEFISINIDDSSRESKARDQRKDMGTGQDRSFAGRNLENPTATYELQGIRQGPGIRQPQTSISGMTGNHTWYLPKATRVLWRGAMRQSWAWLAVCGIAAFLLFGNLFMSIGFVVCQKVGKKGMETGVWAWLWISLGLFLLVLCGFVFLWWRDGKAVNKIEEDEAWIGGKALAPDPDKPLPVPAGASASSAPMPSTPAAAVAVRREGMGSGVGRREGNGKGKEVIKSVSRQSLLRSDLSDPEKPVEIW</sequence>
<feature type="region of interest" description="Disordered" evidence="1">
    <location>
        <begin position="210"/>
        <end position="281"/>
    </location>
</feature>
<keyword evidence="2" id="KW-1133">Transmembrane helix</keyword>
<feature type="compositionally biased region" description="Low complexity" evidence="1">
    <location>
        <begin position="472"/>
        <end position="481"/>
    </location>
</feature>
<proteinExistence type="predicted"/>
<feature type="region of interest" description="Disordered" evidence="1">
    <location>
        <begin position="65"/>
        <end position="85"/>
    </location>
</feature>
<evidence type="ECO:0000313" key="3">
    <source>
        <dbReference type="EMBL" id="KAK4177228.1"/>
    </source>
</evidence>
<evidence type="ECO:0000313" key="4">
    <source>
        <dbReference type="Proteomes" id="UP001302321"/>
    </source>
</evidence>
<feature type="region of interest" description="Disordered" evidence="1">
    <location>
        <begin position="454"/>
        <end position="493"/>
    </location>
</feature>
<keyword evidence="4" id="KW-1185">Reference proteome</keyword>
<dbReference type="Proteomes" id="UP001302321">
    <property type="component" value="Unassembled WGS sequence"/>
</dbReference>
<keyword evidence="2" id="KW-0472">Membrane</keyword>
<organism evidence="3 4">
    <name type="scientific">Triangularia setosa</name>
    <dbReference type="NCBI Taxonomy" id="2587417"/>
    <lineage>
        <taxon>Eukaryota</taxon>
        <taxon>Fungi</taxon>
        <taxon>Dikarya</taxon>
        <taxon>Ascomycota</taxon>
        <taxon>Pezizomycotina</taxon>
        <taxon>Sordariomycetes</taxon>
        <taxon>Sordariomycetidae</taxon>
        <taxon>Sordariales</taxon>
        <taxon>Podosporaceae</taxon>
        <taxon>Triangularia</taxon>
    </lineage>
</organism>
<feature type="transmembrane region" description="Helical" evidence="2">
    <location>
        <begin position="373"/>
        <end position="396"/>
    </location>
</feature>
<keyword evidence="2" id="KW-0812">Transmembrane</keyword>
<reference evidence="3" key="1">
    <citation type="journal article" date="2023" name="Mol. Phylogenet. Evol.">
        <title>Genome-scale phylogeny and comparative genomics of the fungal order Sordariales.</title>
        <authorList>
            <person name="Hensen N."/>
            <person name="Bonometti L."/>
            <person name="Westerberg I."/>
            <person name="Brannstrom I.O."/>
            <person name="Guillou S."/>
            <person name="Cros-Aarteil S."/>
            <person name="Calhoun S."/>
            <person name="Haridas S."/>
            <person name="Kuo A."/>
            <person name="Mondo S."/>
            <person name="Pangilinan J."/>
            <person name="Riley R."/>
            <person name="LaButti K."/>
            <person name="Andreopoulos B."/>
            <person name="Lipzen A."/>
            <person name="Chen C."/>
            <person name="Yan M."/>
            <person name="Daum C."/>
            <person name="Ng V."/>
            <person name="Clum A."/>
            <person name="Steindorff A."/>
            <person name="Ohm R.A."/>
            <person name="Martin F."/>
            <person name="Silar P."/>
            <person name="Natvig D.O."/>
            <person name="Lalanne C."/>
            <person name="Gautier V."/>
            <person name="Ament-Velasquez S.L."/>
            <person name="Kruys A."/>
            <person name="Hutchinson M.I."/>
            <person name="Powell A.J."/>
            <person name="Barry K."/>
            <person name="Miller A.N."/>
            <person name="Grigoriev I.V."/>
            <person name="Debuchy R."/>
            <person name="Gladieux P."/>
            <person name="Hiltunen Thoren M."/>
            <person name="Johannesson H."/>
        </authorList>
    </citation>
    <scope>NUCLEOTIDE SEQUENCE</scope>
    <source>
        <strain evidence="3">CBS 892.96</strain>
    </source>
</reference>
<accession>A0AAN6W8B9</accession>
<feature type="compositionally biased region" description="Basic and acidic residues" evidence="1">
    <location>
        <begin position="454"/>
        <end position="470"/>
    </location>
</feature>
<feature type="compositionally biased region" description="Low complexity" evidence="1">
    <location>
        <begin position="120"/>
        <end position="131"/>
    </location>
</feature>